<evidence type="ECO:0000256" key="1">
    <source>
        <dbReference type="ARBA" id="ARBA00022448"/>
    </source>
</evidence>
<dbReference type="EMBL" id="LAZR01020057">
    <property type="protein sequence ID" value="KKL90258.1"/>
    <property type="molecule type" value="Genomic_DNA"/>
</dbReference>
<dbReference type="InterPro" id="IPR024934">
    <property type="entry name" value="Rubredoxin-like_dom"/>
</dbReference>
<evidence type="ECO:0000259" key="5">
    <source>
        <dbReference type="PROSITE" id="PS50903"/>
    </source>
</evidence>
<evidence type="ECO:0000256" key="3">
    <source>
        <dbReference type="ARBA" id="ARBA00022982"/>
    </source>
</evidence>
<dbReference type="InterPro" id="IPR018527">
    <property type="entry name" value="Rubredoxin_Fe_BS"/>
</dbReference>
<organism evidence="6">
    <name type="scientific">marine sediment metagenome</name>
    <dbReference type="NCBI Taxonomy" id="412755"/>
    <lineage>
        <taxon>unclassified sequences</taxon>
        <taxon>metagenomes</taxon>
        <taxon>ecological metagenomes</taxon>
    </lineage>
</organism>
<protein>
    <recommendedName>
        <fullName evidence="5">Rubredoxin-like domain-containing protein</fullName>
    </recommendedName>
</protein>
<dbReference type="Gene3D" id="2.20.28.10">
    <property type="match status" value="1"/>
</dbReference>
<dbReference type="SUPFAM" id="SSF57802">
    <property type="entry name" value="Rubredoxin-like"/>
    <property type="match status" value="1"/>
</dbReference>
<dbReference type="PROSITE" id="PS50903">
    <property type="entry name" value="RUBREDOXIN_LIKE"/>
    <property type="match status" value="1"/>
</dbReference>
<gene>
    <name evidence="6" type="ORF">LCGC14_1906530</name>
</gene>
<dbReference type="InterPro" id="IPR024935">
    <property type="entry name" value="Rubredoxin_dom"/>
</dbReference>
<evidence type="ECO:0000313" key="6">
    <source>
        <dbReference type="EMBL" id="KKL90258.1"/>
    </source>
</evidence>
<dbReference type="AlphaFoldDB" id="A0A0F9FVF3"/>
<keyword evidence="2" id="KW-0479">Metal-binding</keyword>
<dbReference type="GO" id="GO:0005506">
    <property type="term" value="F:iron ion binding"/>
    <property type="evidence" value="ECO:0007669"/>
    <property type="project" value="InterPro"/>
</dbReference>
<keyword evidence="3" id="KW-0249">Electron transport</keyword>
<dbReference type="Pfam" id="PF00301">
    <property type="entry name" value="Rubredoxin"/>
    <property type="match status" value="1"/>
</dbReference>
<reference evidence="6" key="1">
    <citation type="journal article" date="2015" name="Nature">
        <title>Complex archaea that bridge the gap between prokaryotes and eukaryotes.</title>
        <authorList>
            <person name="Spang A."/>
            <person name="Saw J.H."/>
            <person name="Jorgensen S.L."/>
            <person name="Zaremba-Niedzwiedzka K."/>
            <person name="Martijn J."/>
            <person name="Lind A.E."/>
            <person name="van Eijk R."/>
            <person name="Schleper C."/>
            <person name="Guy L."/>
            <person name="Ettema T.J."/>
        </authorList>
    </citation>
    <scope>NUCLEOTIDE SEQUENCE</scope>
</reference>
<sequence>MGVEVSKVPGGLHVDGLLLKNGKCGCTSFAACCYTWSKVKKKGDEVNFTAKAATPDTNDNYTWGYTVTKDGMIVNVSIDDARDKVTYSGFLPPAASEWQDKGWTLVEKIGEREDKAVFRCGMSKWLYKEKDQGTLFISLPDNWKCPMCGSPTSGFEQIG</sequence>
<evidence type="ECO:0000256" key="4">
    <source>
        <dbReference type="ARBA" id="ARBA00023004"/>
    </source>
</evidence>
<keyword evidence="1" id="KW-0813">Transport</keyword>
<name>A0A0F9FVF3_9ZZZZ</name>
<dbReference type="PROSITE" id="PS00202">
    <property type="entry name" value="RUBREDOXIN"/>
    <property type="match status" value="1"/>
</dbReference>
<evidence type="ECO:0000256" key="2">
    <source>
        <dbReference type="ARBA" id="ARBA00022723"/>
    </source>
</evidence>
<feature type="domain" description="Rubredoxin-like" evidence="5">
    <location>
        <begin position="115"/>
        <end position="158"/>
    </location>
</feature>
<keyword evidence="4" id="KW-0408">Iron</keyword>
<proteinExistence type="predicted"/>
<accession>A0A0F9FVF3</accession>
<comment type="caution">
    <text evidence="6">The sequence shown here is derived from an EMBL/GenBank/DDBJ whole genome shotgun (WGS) entry which is preliminary data.</text>
</comment>